<dbReference type="Gene3D" id="3.40.1090.10">
    <property type="entry name" value="Cytosolic phospholipase A2 catalytic domain"/>
    <property type="match status" value="1"/>
</dbReference>
<dbReference type="AlphaFoldDB" id="A0A1D9QFK1"/>
<evidence type="ECO:0000259" key="6">
    <source>
        <dbReference type="PROSITE" id="PS51635"/>
    </source>
</evidence>
<proteinExistence type="predicted"/>
<dbReference type="PANTHER" id="PTHR24185">
    <property type="entry name" value="CALCIUM-INDEPENDENT PHOSPHOLIPASE A2-GAMMA"/>
    <property type="match status" value="1"/>
</dbReference>
<dbReference type="InterPro" id="IPR016035">
    <property type="entry name" value="Acyl_Trfase/lysoPLipase"/>
</dbReference>
<evidence type="ECO:0000313" key="8">
    <source>
        <dbReference type="Proteomes" id="UP000177798"/>
    </source>
</evidence>
<evidence type="ECO:0000256" key="3">
    <source>
        <dbReference type="ARBA" id="ARBA00022833"/>
    </source>
</evidence>
<feature type="domain" description="PNPLA" evidence="6">
    <location>
        <begin position="500"/>
        <end position="755"/>
    </location>
</feature>
<dbReference type="Proteomes" id="UP000177798">
    <property type="component" value="Chromosome 11"/>
</dbReference>
<feature type="short sequence motif" description="GXSXG" evidence="5">
    <location>
        <begin position="538"/>
        <end position="542"/>
    </location>
</feature>
<keyword evidence="5" id="KW-0378">Hydrolase</keyword>
<name>A0A1D9QFK1_SCLS1</name>
<dbReference type="SUPFAM" id="SSF52151">
    <property type="entry name" value="FabD/lysophospholipase-like"/>
    <property type="match status" value="1"/>
</dbReference>
<feature type="active site" description="Proton acceptor" evidence="5">
    <location>
        <position position="742"/>
    </location>
</feature>
<dbReference type="PROSITE" id="PS00518">
    <property type="entry name" value="ZF_RING_1"/>
    <property type="match status" value="1"/>
</dbReference>
<keyword evidence="2" id="KW-0863">Zinc-finger</keyword>
<sequence length="1023" mass="114281">MRKCNHSYWLALLSSRNEIIFKVSNRATNLLQGLPHIHVQTPTLFVFIGNKSKTLALQELISSNTKKRITSKRSNGEIHLHIDSSSIFSDRPILIADSDFPFDKRSVPPLLAENCHEVISTVLPGPRSGVGGASGIVKAADNLHLKLLSPFADVFCFFAADLGGLQPIAQRLASWLENDQASTLPPATHAHIIIVVESSALEFRILEEFFQLLHNETEKDLFTHFGNIRIVTLLPQSSVSSEAQHRRLKEYLMDISDQVRLARIKSNMLFSGQHFLAFLSQASSHFGAGSRTPFDFIQESRIGNQVAPDLKDHLVNFLSQIKNNEQLRELAVPLITSSLLLDHYPPDMHLFDPSDVFRVLYKGLCYQAYLEWMNSSSFSDLISPSGFLRMVEELLQSFFVKLQRSAINMTVDSHRQVLLKTVTNCLFTHLDNTCVVCIRRTPQYGLPCGHIICENCVRVFGRRSPLDPWLFEVDSCFFCGLSTSGVVVRTLPPTAGIRVLTFDGGGIRGVASLQYLQVLQERIGLPYPVQENFDMVYGTSIGNGSSPWISTKLIVLGAIVALKLCVMGWSIEKCIERAEHFAKFAFQPRLMSHIPAFIRSIPGFSAFVSFLVSYFADGCYSADYLEEILQEEFGTERSILDCSNATATGTRIGIPVTTIQDTSTCIFTNYNAIGTRPSKCGESLFGLRPRTGESIDSLLGYHALRPKCGLGQVPLWKIARCGSAAPWYFEPKYIPGIGTFQDGGVRQNDPGNIALQEVAAVFPNSAEPSLVVSLGTGAARVNDVPEMGPSRGLLKDGFIPRLIRAFKLSFGSTIAHKHRSLRRQGSREQYFRFDIEFDHPEPELDDTTRMQEVKERARSAIYESKELDHLARCVVAELFLFELDSIPKKERGRYFCQGRIICRLRAHHTALQVLLEQLDRSSAVFMIQGNHLKGSFGDDSNEDKDGNFSKAVSFEVSDKRTPFTIQLKEGLSQPCSISGSPFSVDSLVTAQHLECHFGTMDHAKRKRVDSVDLSSRKRPRRLV</sequence>
<keyword evidence="5" id="KW-0442">Lipid degradation</keyword>
<dbReference type="PROSITE" id="PS51635">
    <property type="entry name" value="PNPLA"/>
    <property type="match status" value="1"/>
</dbReference>
<dbReference type="GO" id="GO:0008270">
    <property type="term" value="F:zinc ion binding"/>
    <property type="evidence" value="ECO:0007669"/>
    <property type="project" value="UniProtKB-KW"/>
</dbReference>
<protein>
    <recommendedName>
        <fullName evidence="6">PNPLA domain-containing protein</fullName>
    </recommendedName>
</protein>
<gene>
    <name evidence="7" type="ORF">sscle_11g081630</name>
</gene>
<evidence type="ECO:0000313" key="7">
    <source>
        <dbReference type="EMBL" id="APA13393.1"/>
    </source>
</evidence>
<evidence type="ECO:0000256" key="4">
    <source>
        <dbReference type="ARBA" id="ARBA00023098"/>
    </source>
</evidence>
<evidence type="ECO:0000256" key="1">
    <source>
        <dbReference type="ARBA" id="ARBA00022723"/>
    </source>
</evidence>
<dbReference type="OrthoDB" id="194358at2759"/>
<evidence type="ECO:0000256" key="2">
    <source>
        <dbReference type="ARBA" id="ARBA00022771"/>
    </source>
</evidence>
<reference evidence="8" key="1">
    <citation type="journal article" date="2017" name="Genome Biol. Evol.">
        <title>The complete genome sequence of the phytopathogenic fungus Sclerotinia sclerotiorum reveals insights into the genome architecture of broad host range pathogens.</title>
        <authorList>
            <person name="Derbyshire M."/>
            <person name="Denton-Giles M."/>
            <person name="Hegedus D."/>
            <person name="Seifbarghy S."/>
            <person name="Rollins J."/>
            <person name="van Kan J."/>
            <person name="Seidl M.F."/>
            <person name="Faino L."/>
            <person name="Mbengue M."/>
            <person name="Navaud O."/>
            <person name="Raffaele S."/>
            <person name="Hammond-Kosack K."/>
            <person name="Heard S."/>
            <person name="Oliver R."/>
        </authorList>
    </citation>
    <scope>NUCLEOTIDE SEQUENCE [LARGE SCALE GENOMIC DNA]</scope>
    <source>
        <strain evidence="8">ATCC 18683 / 1980 / Ss-1</strain>
    </source>
</reference>
<feature type="short sequence motif" description="GXGXXG" evidence="5">
    <location>
        <begin position="504"/>
        <end position="509"/>
    </location>
</feature>
<accession>A0A1D9QFK1</accession>
<dbReference type="GO" id="GO:0046486">
    <property type="term" value="P:glycerolipid metabolic process"/>
    <property type="evidence" value="ECO:0007669"/>
    <property type="project" value="UniProtKB-ARBA"/>
</dbReference>
<dbReference type="GO" id="GO:0016787">
    <property type="term" value="F:hydrolase activity"/>
    <property type="evidence" value="ECO:0007669"/>
    <property type="project" value="UniProtKB-UniRule"/>
</dbReference>
<dbReference type="EMBL" id="CP017824">
    <property type="protein sequence ID" value="APA13393.1"/>
    <property type="molecule type" value="Genomic_DNA"/>
</dbReference>
<dbReference type="VEuPathDB" id="FungiDB:sscle_11g081630"/>
<dbReference type="InterPro" id="IPR017907">
    <property type="entry name" value="Znf_RING_CS"/>
</dbReference>
<dbReference type="Pfam" id="PF01734">
    <property type="entry name" value="Patatin"/>
    <property type="match status" value="1"/>
</dbReference>
<keyword evidence="4 5" id="KW-0443">Lipid metabolism</keyword>
<dbReference type="PANTHER" id="PTHR24185:SF8">
    <property type="entry name" value="PNPLA DOMAIN-CONTAINING PROTEIN"/>
    <property type="match status" value="1"/>
</dbReference>
<keyword evidence="1" id="KW-0479">Metal-binding</keyword>
<feature type="short sequence motif" description="DGA/G" evidence="5">
    <location>
        <begin position="742"/>
        <end position="744"/>
    </location>
</feature>
<dbReference type="CDD" id="cd07199">
    <property type="entry name" value="Pat17_PNPLA8_PNPLA9_like"/>
    <property type="match status" value="1"/>
</dbReference>
<feature type="active site" description="Nucleophile" evidence="5">
    <location>
        <position position="540"/>
    </location>
</feature>
<organism evidence="7 8">
    <name type="scientific">Sclerotinia sclerotiorum (strain ATCC 18683 / 1980 / Ss-1)</name>
    <name type="common">White mold</name>
    <name type="synonym">Whetzelinia sclerotiorum</name>
    <dbReference type="NCBI Taxonomy" id="665079"/>
    <lineage>
        <taxon>Eukaryota</taxon>
        <taxon>Fungi</taxon>
        <taxon>Dikarya</taxon>
        <taxon>Ascomycota</taxon>
        <taxon>Pezizomycotina</taxon>
        <taxon>Leotiomycetes</taxon>
        <taxon>Helotiales</taxon>
        <taxon>Sclerotiniaceae</taxon>
        <taxon>Sclerotinia</taxon>
    </lineage>
</organism>
<dbReference type="GO" id="GO:0016042">
    <property type="term" value="P:lipid catabolic process"/>
    <property type="evidence" value="ECO:0007669"/>
    <property type="project" value="UniProtKB-UniRule"/>
</dbReference>
<evidence type="ECO:0000256" key="5">
    <source>
        <dbReference type="PROSITE-ProRule" id="PRU01161"/>
    </source>
</evidence>
<dbReference type="InterPro" id="IPR002641">
    <property type="entry name" value="PNPLA_dom"/>
</dbReference>
<keyword evidence="3" id="KW-0862">Zinc</keyword>